<keyword evidence="1" id="KW-0328">Glycosyltransferase</keyword>
<gene>
    <name evidence="3" type="ORF">5H12_20</name>
</gene>
<evidence type="ECO:0000256" key="2">
    <source>
        <dbReference type="ARBA" id="ARBA00022679"/>
    </source>
</evidence>
<dbReference type="InterPro" id="IPR002201">
    <property type="entry name" value="Glyco_trans_9"/>
</dbReference>
<dbReference type="SUPFAM" id="SSF53756">
    <property type="entry name" value="UDP-Glycosyltransferase/glycogen phosphorylase"/>
    <property type="match status" value="1"/>
</dbReference>
<dbReference type="AlphaFoldDB" id="A9LGR1"/>
<dbReference type="InterPro" id="IPR051199">
    <property type="entry name" value="LPS_LOS_Heptosyltrfase"/>
</dbReference>
<dbReference type="Pfam" id="PF01075">
    <property type="entry name" value="Glyco_transf_9"/>
    <property type="match status" value="1"/>
</dbReference>
<dbReference type="GO" id="GO:0008713">
    <property type="term" value="F:ADP-heptose-lipopolysaccharide heptosyltransferase activity"/>
    <property type="evidence" value="ECO:0007669"/>
    <property type="project" value="TreeGrafter"/>
</dbReference>
<name>A9LGR1_9BACT</name>
<dbReference type="GO" id="GO:0009244">
    <property type="term" value="P:lipopolysaccharide core region biosynthetic process"/>
    <property type="evidence" value="ECO:0007669"/>
    <property type="project" value="TreeGrafter"/>
</dbReference>
<dbReference type="GO" id="GO:0005829">
    <property type="term" value="C:cytosol"/>
    <property type="evidence" value="ECO:0007669"/>
    <property type="project" value="TreeGrafter"/>
</dbReference>
<dbReference type="PANTHER" id="PTHR30160">
    <property type="entry name" value="TETRAACYLDISACCHARIDE 4'-KINASE-RELATED"/>
    <property type="match status" value="1"/>
</dbReference>
<dbReference type="EMBL" id="EF591884">
    <property type="protein sequence ID" value="ABX10582.1"/>
    <property type="molecule type" value="Genomic_DNA"/>
</dbReference>
<evidence type="ECO:0000256" key="1">
    <source>
        <dbReference type="ARBA" id="ARBA00022676"/>
    </source>
</evidence>
<keyword evidence="2 3" id="KW-0808">Transferase</keyword>
<evidence type="ECO:0000313" key="3">
    <source>
        <dbReference type="EMBL" id="ABX10582.1"/>
    </source>
</evidence>
<sequence length="366" mass="41110">MGISLEFFRISSSRLNGQKMIALNSPRILISRLSHIGDCILTLPMLSALRRNYPKAYIAWAVEKPSNQLLISHPGLDEVILIPKGWMGKPRAWRDVSRDLRSRKFDIAIDPQGITKSAMLSYLSGARTRIGIRGKWGRELAPWLNNTNVQQKRLHLVDRSLELLEPLGIRRPTVEFGFSVERTAAESMRQFLADVSIRGRFAIINPGASWASKRWETNRFAEVANHLFHSQQLPTVVTWAGKEERGMADELHRLAPLAVTLAPSTNLNELAAIMSMAEFFIGCDTGPMHISTAVGTPCVGLYGPTLPTESGAYGPRNLHIQKWHQDGSCRQRRKAENLAMRDICVDDVNRSCDQMIHQLQDRAKIA</sequence>
<dbReference type="CDD" id="cd03789">
    <property type="entry name" value="GT9_LPS_heptosyltransferase"/>
    <property type="match status" value="1"/>
</dbReference>
<proteinExistence type="predicted"/>
<dbReference type="CAZy" id="GT9">
    <property type="family name" value="Glycosyltransferase Family 9"/>
</dbReference>
<reference evidence="3" key="1">
    <citation type="journal article" date="2007" name="ISME J.">
        <title>Fosmids of novel marine Planctomycetes from the Namibian and Oregon coast upwelling systems and their cross-comparison with planctomycete genomes.</title>
        <authorList>
            <person name="Woebken D."/>
            <person name="Teeling H."/>
            <person name="Wecker P."/>
            <person name="Dumitriu A."/>
            <person name="Kostadinov I."/>
            <person name="DeLong E.F."/>
            <person name="Amann R."/>
            <person name="Gloeckner F.O."/>
        </authorList>
    </citation>
    <scope>NUCLEOTIDE SEQUENCE</scope>
</reference>
<dbReference type="Gene3D" id="3.40.50.2000">
    <property type="entry name" value="Glycogen Phosphorylase B"/>
    <property type="match status" value="2"/>
</dbReference>
<accession>A9LGR1</accession>
<protein>
    <submittedName>
        <fullName evidence="3">Glycosyl transferase family 9 protein</fullName>
    </submittedName>
</protein>
<organism evidence="3">
    <name type="scientific">uncultured planctomycete 5H12</name>
    <dbReference type="NCBI Taxonomy" id="455067"/>
    <lineage>
        <taxon>Bacteria</taxon>
        <taxon>Pseudomonadati</taxon>
        <taxon>Planctomycetota</taxon>
        <taxon>Planctomycetia</taxon>
        <taxon>Planctomycetales</taxon>
        <taxon>environmental samples</taxon>
    </lineage>
</organism>
<dbReference type="PANTHER" id="PTHR30160:SF1">
    <property type="entry name" value="LIPOPOLYSACCHARIDE 1,2-N-ACETYLGLUCOSAMINETRANSFERASE-RELATED"/>
    <property type="match status" value="1"/>
</dbReference>